<gene>
    <name evidence="1" type="ORF">NDU88_009266</name>
</gene>
<reference evidence="1" key="1">
    <citation type="journal article" date="2022" name="bioRxiv">
        <title>Sequencing and chromosome-scale assembly of the giantPleurodeles waltlgenome.</title>
        <authorList>
            <person name="Brown T."/>
            <person name="Elewa A."/>
            <person name="Iarovenko S."/>
            <person name="Subramanian E."/>
            <person name="Araus A.J."/>
            <person name="Petzold A."/>
            <person name="Susuki M."/>
            <person name="Suzuki K.-i.T."/>
            <person name="Hayashi T."/>
            <person name="Toyoda A."/>
            <person name="Oliveira C."/>
            <person name="Osipova E."/>
            <person name="Leigh N.D."/>
            <person name="Simon A."/>
            <person name="Yun M.H."/>
        </authorList>
    </citation>
    <scope>NUCLEOTIDE SEQUENCE</scope>
    <source>
        <strain evidence="1">20211129_DDA</strain>
        <tissue evidence="1">Liver</tissue>
    </source>
</reference>
<name>A0AAV7QVB5_PLEWA</name>
<proteinExistence type="predicted"/>
<comment type="caution">
    <text evidence="1">The sequence shown here is derived from an EMBL/GenBank/DDBJ whole genome shotgun (WGS) entry which is preliminary data.</text>
</comment>
<keyword evidence="2" id="KW-1185">Reference proteome</keyword>
<protein>
    <submittedName>
        <fullName evidence="1">Uncharacterized protein</fullName>
    </submittedName>
</protein>
<accession>A0AAV7QVB5</accession>
<organism evidence="1 2">
    <name type="scientific">Pleurodeles waltl</name>
    <name type="common">Iberian ribbed newt</name>
    <dbReference type="NCBI Taxonomy" id="8319"/>
    <lineage>
        <taxon>Eukaryota</taxon>
        <taxon>Metazoa</taxon>
        <taxon>Chordata</taxon>
        <taxon>Craniata</taxon>
        <taxon>Vertebrata</taxon>
        <taxon>Euteleostomi</taxon>
        <taxon>Amphibia</taxon>
        <taxon>Batrachia</taxon>
        <taxon>Caudata</taxon>
        <taxon>Salamandroidea</taxon>
        <taxon>Salamandridae</taxon>
        <taxon>Pleurodelinae</taxon>
        <taxon>Pleurodeles</taxon>
    </lineage>
</organism>
<sequence length="123" mass="13496">MPCSGPGKSSTQGGDRAGNFWPTAFVCSQQARVAEVRLPDGTLINQEALILQQFKRFYSALYAVEELDSQDTDDYLDSTPLPWRPTADRDTMKKDITPEVVIGTIHCLQAGKAPGADGFRAEF</sequence>
<dbReference type="EMBL" id="JANPWB010000010">
    <property type="protein sequence ID" value="KAJ1142954.1"/>
    <property type="molecule type" value="Genomic_DNA"/>
</dbReference>
<evidence type="ECO:0000313" key="2">
    <source>
        <dbReference type="Proteomes" id="UP001066276"/>
    </source>
</evidence>
<dbReference type="Proteomes" id="UP001066276">
    <property type="component" value="Chromosome 6"/>
</dbReference>
<evidence type="ECO:0000313" key="1">
    <source>
        <dbReference type="EMBL" id="KAJ1142954.1"/>
    </source>
</evidence>
<dbReference type="AlphaFoldDB" id="A0AAV7QVB5"/>